<accession>A0AA42I8C2</accession>
<gene>
    <name evidence="1" type="ORF">N7644_10860</name>
</gene>
<name>A0AA42I8C2_9GAMM</name>
<comment type="caution">
    <text evidence="1">The sequence shown here is derived from an EMBL/GenBank/DDBJ whole genome shotgun (WGS) entry which is preliminary data.</text>
</comment>
<organism evidence="1 2">
    <name type="scientific">Acinetobacter courvalinii</name>
    <dbReference type="NCBI Taxonomy" id="280147"/>
    <lineage>
        <taxon>Bacteria</taxon>
        <taxon>Pseudomonadati</taxon>
        <taxon>Pseudomonadota</taxon>
        <taxon>Gammaproteobacteria</taxon>
        <taxon>Moraxellales</taxon>
        <taxon>Moraxellaceae</taxon>
        <taxon>Acinetobacter</taxon>
    </lineage>
</organism>
<protein>
    <submittedName>
        <fullName evidence="1">YkgJ family cysteine cluster protein</fullName>
    </submittedName>
</protein>
<dbReference type="AlphaFoldDB" id="A0AA42I8C2"/>
<proteinExistence type="predicted"/>
<reference evidence="1" key="1">
    <citation type="submission" date="2022-09" db="EMBL/GenBank/DDBJ databases">
        <title>Intensive care unit water sources are persistently colonized with multi-drug resistant bacteria and are the site of extensive horizontal gene transfer of antibiotic resistance genes.</title>
        <authorList>
            <person name="Diorio-Toth L."/>
        </authorList>
    </citation>
    <scope>NUCLEOTIDE SEQUENCE</scope>
    <source>
        <strain evidence="1">GD04005</strain>
    </source>
</reference>
<sequence length="121" mass="13210">MLSQIATPDACVSCGACCANYRVSFYWAEAELIPEHMVEPLTAVYSCMKGTNQAQVKCVALQGEVGQHVSCSIYPIRSSSCKEVQIGDSHCNKARLAHNLIPLVAIDQQPSENNDNYDQVC</sequence>
<dbReference type="EMBL" id="JAOEEO010000002">
    <property type="protein sequence ID" value="MDH0564181.1"/>
    <property type="molecule type" value="Genomic_DNA"/>
</dbReference>
<dbReference type="RefSeq" id="WP_279695464.1">
    <property type="nucleotide sequence ID" value="NZ_DALZEX010000006.1"/>
</dbReference>
<evidence type="ECO:0000313" key="1">
    <source>
        <dbReference type="EMBL" id="MDH0564181.1"/>
    </source>
</evidence>
<evidence type="ECO:0000313" key="2">
    <source>
        <dbReference type="Proteomes" id="UP001159329"/>
    </source>
</evidence>
<dbReference type="InterPro" id="IPR005358">
    <property type="entry name" value="Puta_zinc/iron-chelating_dom"/>
</dbReference>
<dbReference type="Proteomes" id="UP001159329">
    <property type="component" value="Unassembled WGS sequence"/>
</dbReference>
<dbReference type="Pfam" id="PF03692">
    <property type="entry name" value="CxxCxxCC"/>
    <property type="match status" value="1"/>
</dbReference>